<evidence type="ECO:0008006" key="3">
    <source>
        <dbReference type="Google" id="ProtNLM"/>
    </source>
</evidence>
<name>A0A1J5THQ2_9ARCH</name>
<dbReference type="Gene3D" id="3.40.50.720">
    <property type="entry name" value="NAD(P)-binding Rossmann-like Domain"/>
    <property type="match status" value="1"/>
</dbReference>
<sequence>MAVASNANNSKKHRIIGAGLSGLSAAINFAKNDEKVVIHESREAVGMQFHPNYQVLLKESPDTPSSEAGAKEYLNRWGLNPKFTFKNAKKFICSTEKRDFTISLKEPLPLILRGGENSLERGLANEAKDLGVEFKYKSRPKPKAGDILSTGPKRTDMVAFGAYYENSDFPRDQFLYMHDEKYSPRGWYLYVIPMDDDTIKIMNCCSKPYAKQVRKLLYKAVEERDILRNIVDGAKPTGTVGGQGGVDFPKTAIKDGVYHTGEAAGFQDPWRGFGMNYAIESGALAQRAISESLDYDKLWKKQFHQRKKADIARRGIFALLGNRAFEYGMRKVKDGDEVDWEEINPSGWKKSLIYNTFYSMEMAKKTMWDSW</sequence>
<dbReference type="PANTHER" id="PTHR42685:SF18">
    <property type="entry name" value="DIGERANYLGERANYLGLYCEROPHOSPHOLIPID REDUCTASE"/>
    <property type="match status" value="1"/>
</dbReference>
<dbReference type="EMBL" id="MIZA01000012">
    <property type="protein sequence ID" value="OIR20482.1"/>
    <property type="molecule type" value="Genomic_DNA"/>
</dbReference>
<dbReference type="PANTHER" id="PTHR42685">
    <property type="entry name" value="GERANYLGERANYL DIPHOSPHATE REDUCTASE"/>
    <property type="match status" value="1"/>
</dbReference>
<dbReference type="SUPFAM" id="SSF51905">
    <property type="entry name" value="FAD/NAD(P)-binding domain"/>
    <property type="match status" value="1"/>
</dbReference>
<comment type="caution">
    <text evidence="1">The sequence shown here is derived from an EMBL/GenBank/DDBJ whole genome shotgun (WGS) entry which is preliminary data.</text>
</comment>
<dbReference type="Pfam" id="PF13450">
    <property type="entry name" value="NAD_binding_8"/>
    <property type="match status" value="1"/>
</dbReference>
<gene>
    <name evidence="1" type="ORF">BD935_00945</name>
</gene>
<evidence type="ECO:0000313" key="1">
    <source>
        <dbReference type="EMBL" id="OIR20482.1"/>
    </source>
</evidence>
<dbReference type="InterPro" id="IPR036188">
    <property type="entry name" value="FAD/NAD-bd_sf"/>
</dbReference>
<dbReference type="Proteomes" id="UP000183080">
    <property type="component" value="Unassembled WGS sequence"/>
</dbReference>
<protein>
    <recommendedName>
        <fullName evidence="3">FAD-dependent oxidoreductase 2 FAD binding domain-containing protein</fullName>
    </recommendedName>
</protein>
<dbReference type="Gene3D" id="3.50.50.60">
    <property type="entry name" value="FAD/NAD(P)-binding domain"/>
    <property type="match status" value="1"/>
</dbReference>
<evidence type="ECO:0000313" key="2">
    <source>
        <dbReference type="Proteomes" id="UP000183080"/>
    </source>
</evidence>
<proteinExistence type="predicted"/>
<organism evidence="1 2">
    <name type="scientific">Marine Group III euryarchaeote CG-Epi1</name>
    <dbReference type="NCBI Taxonomy" id="1888995"/>
    <lineage>
        <taxon>Archaea</taxon>
        <taxon>Methanobacteriati</taxon>
        <taxon>Thermoplasmatota</taxon>
        <taxon>Thermoplasmata</taxon>
        <taxon>Candidatus Thermoprofundales</taxon>
    </lineage>
</organism>
<dbReference type="AlphaFoldDB" id="A0A1J5THQ2"/>
<accession>A0A1J5THQ2</accession>
<dbReference type="STRING" id="1888995.BD935_00945"/>
<reference evidence="1 2" key="1">
    <citation type="submission" date="2016-08" db="EMBL/GenBank/DDBJ databases">
        <title>New Insights into Marine Group III Euryarchaeota, from dark to light.</title>
        <authorList>
            <person name="Haro-Moreno J.M."/>
            <person name="Rodriguez-Valera F."/>
            <person name="Lopez-Garcia P."/>
            <person name="Moreira D."/>
            <person name="Martin-Cuadrado A.B."/>
        </authorList>
    </citation>
    <scope>NUCLEOTIDE SEQUENCE [LARGE SCALE GENOMIC DNA]</scope>
    <source>
        <strain evidence="1">CG-Epi1</strain>
    </source>
</reference>
<dbReference type="InterPro" id="IPR050407">
    <property type="entry name" value="Geranylgeranyl_reductase"/>
</dbReference>